<reference evidence="1 2" key="1">
    <citation type="submission" date="2019-01" db="EMBL/GenBank/DDBJ databases">
        <title>Genome sequencing of strain 2JSPR-7.</title>
        <authorList>
            <person name="Heo J."/>
            <person name="Kim S.-J."/>
            <person name="Kim J.-S."/>
            <person name="Hong S.-B."/>
            <person name="Kwon S.-W."/>
        </authorList>
    </citation>
    <scope>NUCLEOTIDE SEQUENCE [LARGE SCALE GENOMIC DNA]</scope>
    <source>
        <strain evidence="1 2">2JSPR-7</strain>
    </source>
</reference>
<evidence type="ECO:0000313" key="1">
    <source>
        <dbReference type="EMBL" id="QAY62574.1"/>
    </source>
</evidence>
<name>A0A4P6EJB2_9MICO</name>
<dbReference type="KEGG" id="xyl:ET495_04150"/>
<keyword evidence="2" id="KW-1185">Reference proteome</keyword>
<protein>
    <submittedName>
        <fullName evidence="1">Uncharacterized protein</fullName>
    </submittedName>
</protein>
<proteinExistence type="predicted"/>
<dbReference type="AlphaFoldDB" id="A0A4P6EJB2"/>
<evidence type="ECO:0000313" key="2">
    <source>
        <dbReference type="Proteomes" id="UP000291758"/>
    </source>
</evidence>
<gene>
    <name evidence="1" type="ORF">ET495_04150</name>
</gene>
<dbReference type="RefSeq" id="WP_129202834.1">
    <property type="nucleotide sequence ID" value="NZ_CP035495.1"/>
</dbReference>
<organism evidence="1 2">
    <name type="scientific">Xylanimonas allomyrinae</name>
    <dbReference type="NCBI Taxonomy" id="2509459"/>
    <lineage>
        <taxon>Bacteria</taxon>
        <taxon>Bacillati</taxon>
        <taxon>Actinomycetota</taxon>
        <taxon>Actinomycetes</taxon>
        <taxon>Micrococcales</taxon>
        <taxon>Promicromonosporaceae</taxon>
        <taxon>Xylanimonas</taxon>
    </lineage>
</organism>
<dbReference type="Proteomes" id="UP000291758">
    <property type="component" value="Chromosome"/>
</dbReference>
<accession>A0A4P6EJB2</accession>
<dbReference type="EMBL" id="CP035495">
    <property type="protein sequence ID" value="QAY62574.1"/>
    <property type="molecule type" value="Genomic_DNA"/>
</dbReference>
<sequence length="118" mass="12340">MLTSSDALRDARPTLKEATARGSYLAALEAQHAGAPDAERAASLVRYGRLWEALSAWIDDGVTPRPADAPDVAPRLVSALAGVCLQTYSATPPEARAEVLPAFVGAQIALEAWLCAPA</sequence>